<dbReference type="EC" id="2.7.7.7" evidence="1"/>
<evidence type="ECO:0000313" key="1">
    <source>
        <dbReference type="EMBL" id="MBB5659556.1"/>
    </source>
</evidence>
<keyword evidence="1" id="KW-0808">Transferase</keyword>
<accession>A0A7W9E671</accession>
<proteinExistence type="predicted"/>
<dbReference type="InterPro" id="IPR004622">
    <property type="entry name" value="DNA_pol_HolB"/>
</dbReference>
<dbReference type="AlphaFoldDB" id="A0A7W9E671"/>
<dbReference type="OrthoDB" id="9810148at2"/>
<keyword evidence="2" id="KW-1185">Reference proteome</keyword>
<keyword evidence="1" id="KW-0548">Nucleotidyltransferase</keyword>
<dbReference type="GO" id="GO:0009360">
    <property type="term" value="C:DNA polymerase III complex"/>
    <property type="evidence" value="ECO:0007669"/>
    <property type="project" value="TreeGrafter"/>
</dbReference>
<dbReference type="PANTHER" id="PTHR11669:SF8">
    <property type="entry name" value="DNA POLYMERASE III SUBUNIT DELTA"/>
    <property type="match status" value="1"/>
</dbReference>
<dbReference type="Pfam" id="PF13177">
    <property type="entry name" value="DNA_pol3_delta2"/>
    <property type="match status" value="1"/>
</dbReference>
<sequence>MTDHPRDRYDEVSHEAAEQAFVDAMAGGRLHHGWLLCGPEGVGKAGFAYRAARRLLGAAPDPQRGPLGSAPDDPTNQLVAAQSHPDLMVLERVTEGTKARKTISVDQARELPGFFSKSPSRSQWRVAIVDSADDLNVNAANALLKILEEPPQRGVLFLVAHAPGRLLPTIRSRCRRLSFPIWGEDRLAALLQNRLGLEGEQARATARAAGGSPGRALSLAGDEVAGIDALVNGWMQGADMSAVIPVAESLKRADGGPKFELILDRLAAAVKGRALSGGPGADAWAELWSSIQTRADQTAGLNLDRQDVLFTLMAEVDRARARAAC</sequence>
<name>A0A7W9E671_9CAUL</name>
<dbReference type="SUPFAM" id="SSF52540">
    <property type="entry name" value="P-loop containing nucleoside triphosphate hydrolases"/>
    <property type="match status" value="1"/>
</dbReference>
<dbReference type="GO" id="GO:0008408">
    <property type="term" value="F:3'-5' exonuclease activity"/>
    <property type="evidence" value="ECO:0007669"/>
    <property type="project" value="InterPro"/>
</dbReference>
<gene>
    <name evidence="1" type="ORF">FHS65_000274</name>
</gene>
<dbReference type="EMBL" id="JACIJB010000001">
    <property type="protein sequence ID" value="MBB5659556.1"/>
    <property type="molecule type" value="Genomic_DNA"/>
</dbReference>
<dbReference type="GO" id="GO:0003887">
    <property type="term" value="F:DNA-directed DNA polymerase activity"/>
    <property type="evidence" value="ECO:0007669"/>
    <property type="project" value="UniProtKB-EC"/>
</dbReference>
<dbReference type="RefSeq" id="WP_123286548.1">
    <property type="nucleotide sequence ID" value="NZ_JACIJB010000001.1"/>
</dbReference>
<organism evidence="1 2">
    <name type="scientific">Brevundimonas halotolerans</name>
    <dbReference type="NCBI Taxonomy" id="69670"/>
    <lineage>
        <taxon>Bacteria</taxon>
        <taxon>Pseudomonadati</taxon>
        <taxon>Pseudomonadota</taxon>
        <taxon>Alphaproteobacteria</taxon>
        <taxon>Caulobacterales</taxon>
        <taxon>Caulobacteraceae</taxon>
        <taxon>Brevundimonas</taxon>
    </lineage>
</organism>
<dbReference type="InterPro" id="IPR050238">
    <property type="entry name" value="DNA_Rep/Repair_Clamp_Loader"/>
</dbReference>
<comment type="caution">
    <text evidence="1">The sequence shown here is derived from an EMBL/GenBank/DDBJ whole genome shotgun (WGS) entry which is preliminary data.</text>
</comment>
<dbReference type="Gene3D" id="3.40.50.300">
    <property type="entry name" value="P-loop containing nucleotide triphosphate hydrolases"/>
    <property type="match status" value="1"/>
</dbReference>
<dbReference type="NCBIfam" id="NF005677">
    <property type="entry name" value="PRK07471.1"/>
    <property type="match status" value="1"/>
</dbReference>
<dbReference type="PANTHER" id="PTHR11669">
    <property type="entry name" value="REPLICATION FACTOR C / DNA POLYMERASE III GAMMA-TAU SUBUNIT"/>
    <property type="match status" value="1"/>
</dbReference>
<dbReference type="NCBIfam" id="TIGR00678">
    <property type="entry name" value="holB"/>
    <property type="match status" value="1"/>
</dbReference>
<dbReference type="Proteomes" id="UP000548978">
    <property type="component" value="Unassembled WGS sequence"/>
</dbReference>
<evidence type="ECO:0000313" key="2">
    <source>
        <dbReference type="Proteomes" id="UP000548978"/>
    </source>
</evidence>
<protein>
    <submittedName>
        <fullName evidence="1">DNA polymerase-3 subunit delta</fullName>
        <ecNumber evidence="1">2.7.7.7</ecNumber>
    </submittedName>
</protein>
<reference evidence="1 2" key="1">
    <citation type="submission" date="2020-08" db="EMBL/GenBank/DDBJ databases">
        <title>Genomic Encyclopedia of Type Strains, Phase IV (KMG-IV): sequencing the most valuable type-strain genomes for metagenomic binning, comparative biology and taxonomic classification.</title>
        <authorList>
            <person name="Goeker M."/>
        </authorList>
    </citation>
    <scope>NUCLEOTIDE SEQUENCE [LARGE SCALE GENOMIC DNA]</scope>
    <source>
        <strain evidence="1 2">DSM 24448</strain>
    </source>
</reference>
<dbReference type="GO" id="GO:0006261">
    <property type="term" value="P:DNA-templated DNA replication"/>
    <property type="evidence" value="ECO:0007669"/>
    <property type="project" value="TreeGrafter"/>
</dbReference>
<dbReference type="InterPro" id="IPR027417">
    <property type="entry name" value="P-loop_NTPase"/>
</dbReference>